<dbReference type="Proteomes" id="UP000694867">
    <property type="component" value="Unplaced"/>
</dbReference>
<organism evidence="2 3">
    <name type="scientific">Galendromus occidentalis</name>
    <name type="common">western predatory mite</name>
    <dbReference type="NCBI Taxonomy" id="34638"/>
    <lineage>
        <taxon>Eukaryota</taxon>
        <taxon>Metazoa</taxon>
        <taxon>Ecdysozoa</taxon>
        <taxon>Arthropoda</taxon>
        <taxon>Chelicerata</taxon>
        <taxon>Arachnida</taxon>
        <taxon>Acari</taxon>
        <taxon>Parasitiformes</taxon>
        <taxon>Mesostigmata</taxon>
        <taxon>Gamasina</taxon>
        <taxon>Phytoseioidea</taxon>
        <taxon>Phytoseiidae</taxon>
        <taxon>Typhlodrominae</taxon>
        <taxon>Galendromus</taxon>
    </lineage>
</organism>
<feature type="signal peptide" evidence="1">
    <location>
        <begin position="1"/>
        <end position="20"/>
    </location>
</feature>
<feature type="chain" id="PRO_5042599308" evidence="1">
    <location>
        <begin position="21"/>
        <end position="173"/>
    </location>
</feature>
<evidence type="ECO:0000313" key="3">
    <source>
        <dbReference type="RefSeq" id="XP_003744729.1"/>
    </source>
</evidence>
<sequence length="173" mass="19486">MKWFLSFALALKCLSDTTEAEEVILMEPFDPTKAGGLWYIYSRNQNLLEKTNGAKCLIADIEHDAGGMDLYKVEAKWTDPSLGDMDITLHVVDDKVHPAQYFFLHDEHRIALSILGTDYDNYLVGHGMLGLKATYFTAFRKLPADPAVMAAADKILQKNKVTRDFQIIDHSSC</sequence>
<accession>A0AAJ6QUQ1</accession>
<reference evidence="3" key="1">
    <citation type="submission" date="2025-08" db="UniProtKB">
        <authorList>
            <consortium name="RefSeq"/>
        </authorList>
    </citation>
    <scope>IDENTIFICATION</scope>
</reference>
<name>A0AAJ6QUQ1_9ACAR</name>
<dbReference type="InterPro" id="IPR012674">
    <property type="entry name" value="Calycin"/>
</dbReference>
<dbReference type="AlphaFoldDB" id="A0AAJ6QUQ1"/>
<evidence type="ECO:0000313" key="2">
    <source>
        <dbReference type="Proteomes" id="UP000694867"/>
    </source>
</evidence>
<dbReference type="KEGG" id="goe:100898997"/>
<dbReference type="Gene3D" id="2.40.128.20">
    <property type="match status" value="1"/>
</dbReference>
<dbReference type="GeneID" id="100898997"/>
<evidence type="ECO:0000256" key="1">
    <source>
        <dbReference type="SAM" id="SignalP"/>
    </source>
</evidence>
<gene>
    <name evidence="3" type="primary">LOC100898997</name>
</gene>
<keyword evidence="1" id="KW-0732">Signal</keyword>
<proteinExistence type="predicted"/>
<dbReference type="RefSeq" id="XP_003744729.1">
    <property type="nucleotide sequence ID" value="XM_003744681.2"/>
</dbReference>
<dbReference type="SUPFAM" id="SSF50814">
    <property type="entry name" value="Lipocalins"/>
    <property type="match status" value="1"/>
</dbReference>
<keyword evidence="2" id="KW-1185">Reference proteome</keyword>
<protein>
    <submittedName>
        <fullName evidence="3">Uncharacterized protein LOC100898997</fullName>
    </submittedName>
</protein>